<name>A0A6G0T4N8_APHGL</name>
<proteinExistence type="predicted"/>
<dbReference type="EMBL" id="VYZN01000058">
    <property type="protein sequence ID" value="KAE9525793.1"/>
    <property type="molecule type" value="Genomic_DNA"/>
</dbReference>
<dbReference type="Pfam" id="PF03372">
    <property type="entry name" value="Exo_endo_phos"/>
    <property type="match status" value="1"/>
</dbReference>
<dbReference type="CDD" id="cd09076">
    <property type="entry name" value="L1-EN"/>
    <property type="match status" value="1"/>
</dbReference>
<dbReference type="AlphaFoldDB" id="A0A6G0T4N8"/>
<dbReference type="Gene3D" id="3.60.10.10">
    <property type="entry name" value="Endonuclease/exonuclease/phosphatase"/>
    <property type="match status" value="1"/>
</dbReference>
<dbReference type="GO" id="GO:0003824">
    <property type="term" value="F:catalytic activity"/>
    <property type="evidence" value="ECO:0007669"/>
    <property type="project" value="InterPro"/>
</dbReference>
<feature type="domain" description="Endonuclease/exonuclease/phosphatase" evidence="1">
    <location>
        <begin position="51"/>
        <end position="270"/>
    </location>
</feature>
<protein>
    <recommendedName>
        <fullName evidence="1">Endonuclease/exonuclease/phosphatase domain-containing protein</fullName>
    </recommendedName>
</protein>
<accession>A0A6G0T4N8</accession>
<evidence type="ECO:0000259" key="1">
    <source>
        <dbReference type="Pfam" id="PF03372"/>
    </source>
</evidence>
<dbReference type="InterPro" id="IPR027124">
    <property type="entry name" value="Swc5/CFDP1/2"/>
</dbReference>
<gene>
    <name evidence="2" type="ORF">AGLY_014019</name>
</gene>
<dbReference type="InterPro" id="IPR005135">
    <property type="entry name" value="Endo/exonuclease/phosphatase"/>
</dbReference>
<comment type="caution">
    <text evidence="2">The sequence shown here is derived from an EMBL/GenBank/DDBJ whole genome shotgun (WGS) entry which is preliminary data.</text>
</comment>
<evidence type="ECO:0000313" key="2">
    <source>
        <dbReference type="EMBL" id="KAE9525793.1"/>
    </source>
</evidence>
<dbReference type="OrthoDB" id="6605674at2759"/>
<dbReference type="PANTHER" id="PTHR23227">
    <property type="entry name" value="BUCENTAUR RELATED"/>
    <property type="match status" value="1"/>
</dbReference>
<keyword evidence="3" id="KW-1185">Reference proteome</keyword>
<dbReference type="InterPro" id="IPR036691">
    <property type="entry name" value="Endo/exonu/phosph_ase_sf"/>
</dbReference>
<reference evidence="2 3" key="1">
    <citation type="submission" date="2019-08" db="EMBL/GenBank/DDBJ databases">
        <title>The genome of the soybean aphid Biotype 1, its phylome, world population structure and adaptation to the North American continent.</title>
        <authorList>
            <person name="Giordano R."/>
            <person name="Donthu R.K."/>
            <person name="Hernandez A.G."/>
            <person name="Wright C.L."/>
            <person name="Zimin A.V."/>
        </authorList>
    </citation>
    <scope>NUCLEOTIDE SEQUENCE [LARGE SCALE GENOMIC DNA]</scope>
    <source>
        <tissue evidence="2">Whole aphids</tissue>
    </source>
</reference>
<dbReference type="PANTHER" id="PTHR23227:SF67">
    <property type="entry name" value="CRANIOFACIAL DEVELOPMENT PROTEIN 2-LIKE"/>
    <property type="match status" value="1"/>
</dbReference>
<evidence type="ECO:0000313" key="3">
    <source>
        <dbReference type="Proteomes" id="UP000475862"/>
    </source>
</evidence>
<dbReference type="Proteomes" id="UP000475862">
    <property type="component" value="Unassembled WGS sequence"/>
</dbReference>
<dbReference type="SUPFAM" id="SSF56219">
    <property type="entry name" value="DNase I-like"/>
    <property type="match status" value="1"/>
</dbReference>
<organism evidence="2 3">
    <name type="scientific">Aphis glycines</name>
    <name type="common">Soybean aphid</name>
    <dbReference type="NCBI Taxonomy" id="307491"/>
    <lineage>
        <taxon>Eukaryota</taxon>
        <taxon>Metazoa</taxon>
        <taxon>Ecdysozoa</taxon>
        <taxon>Arthropoda</taxon>
        <taxon>Hexapoda</taxon>
        <taxon>Insecta</taxon>
        <taxon>Pterygota</taxon>
        <taxon>Neoptera</taxon>
        <taxon>Paraneoptera</taxon>
        <taxon>Hemiptera</taxon>
        <taxon>Sternorrhyncha</taxon>
        <taxon>Aphidomorpha</taxon>
        <taxon>Aphidoidea</taxon>
        <taxon>Aphididae</taxon>
        <taxon>Aphidini</taxon>
        <taxon>Aphis</taxon>
        <taxon>Aphis</taxon>
    </lineage>
</organism>
<sequence>MVWTGPPGWGLSVGLTPRPRKKTLVKKPSNGPRNFIGHGKRLDLETGLRLGTWNIRTLNKPGAFKYVIDANNSYKLDILALQEVRWPDSGNIKLGSTTLFYSGTNNGRCENGVGFMINEKILHNTKSSTPVNDRICYIKISGRLFDLILINCYSPTEDKADDIKEKFYDELETVMNNLPTHSLKMIVGDFNAKIGRENIYRPIIGPDSLNEISNDNGTRLIHFATSQDLTISSTYFPRKDIHKYTWVSPNGRVHNQIDHILINKRHAKVVTNSAREHLGVEKRKKQKNWFNNVCKEAVDKRNELRKKVLQNPSTSESDRYEAQRKITNKIIRREKRLYEKKMIEDMEINRFNPKVFFNLSGNIKKSYKPLTKILTNKSGNLITEEKQIVNEFKDFFEKLLNNGQPDDNEIEEIDYYTVKPEIEEPTQNEIDVVIDGLKINKVSGNDGVVAELTSKILLYNSSLRPIVTYACETWSITKGDERKLIIFERKVLRNIYGPRFNQETNTYERRTNDELQKLYKRPNILAFIRNKRLEWFGHTWRADGLLIKKVLVEKINKTRPLGRPRTRWIDVITRDLKEIGQNVTFELTYNRERWRDLLKAAMVLNGPVS</sequence>